<dbReference type="InterPro" id="IPR017871">
    <property type="entry name" value="ABC_transporter-like_CS"/>
</dbReference>
<feature type="domain" description="ABC transporter" evidence="8">
    <location>
        <begin position="2"/>
        <end position="242"/>
    </location>
</feature>
<evidence type="ECO:0000256" key="4">
    <source>
        <dbReference type="ARBA" id="ARBA00022475"/>
    </source>
</evidence>
<evidence type="ECO:0000256" key="3">
    <source>
        <dbReference type="ARBA" id="ARBA00022448"/>
    </source>
</evidence>
<evidence type="ECO:0000256" key="2">
    <source>
        <dbReference type="ARBA" id="ARBA00005417"/>
    </source>
</evidence>
<dbReference type="Gene3D" id="3.40.50.300">
    <property type="entry name" value="P-loop containing nucleotide triphosphate hydrolases"/>
    <property type="match status" value="1"/>
</dbReference>
<accession>K1LMC3</accession>
<evidence type="ECO:0000313" key="9">
    <source>
        <dbReference type="EMBL" id="EKB55771.1"/>
    </source>
</evidence>
<keyword evidence="6" id="KW-0067">ATP-binding</keyword>
<dbReference type="PROSITE" id="PS50893">
    <property type="entry name" value="ABC_TRANSPORTER_2"/>
    <property type="match status" value="1"/>
</dbReference>
<dbReference type="GO" id="GO:0005524">
    <property type="term" value="F:ATP binding"/>
    <property type="evidence" value="ECO:0007669"/>
    <property type="project" value="UniProtKB-KW"/>
</dbReference>
<keyword evidence="4" id="KW-1003">Cell membrane</keyword>
<evidence type="ECO:0000259" key="8">
    <source>
        <dbReference type="PROSITE" id="PS50893"/>
    </source>
</evidence>
<dbReference type="PANTHER" id="PTHR43166:SF9">
    <property type="entry name" value="GLUTAMATE_ASPARTATE IMPORT ATP-BINDING PROTEIN GLTL"/>
    <property type="match status" value="1"/>
</dbReference>
<dbReference type="RefSeq" id="WP_006701605.1">
    <property type="nucleotide sequence ID" value="NZ_JH932301.1"/>
</dbReference>
<dbReference type="SMART" id="SM00382">
    <property type="entry name" value="AAA"/>
    <property type="match status" value="1"/>
</dbReference>
<keyword evidence="5" id="KW-0547">Nucleotide-binding</keyword>
<protein>
    <recommendedName>
        <fullName evidence="8">ABC transporter domain-containing protein</fullName>
    </recommendedName>
</protein>
<evidence type="ECO:0000256" key="7">
    <source>
        <dbReference type="ARBA" id="ARBA00023136"/>
    </source>
</evidence>
<gene>
    <name evidence="9" type="ORF">HMPREF9707_00958</name>
</gene>
<dbReference type="SUPFAM" id="SSF52540">
    <property type="entry name" value="P-loop containing nucleoside triphosphate hydrolases"/>
    <property type="match status" value="1"/>
</dbReference>
<dbReference type="PANTHER" id="PTHR43166">
    <property type="entry name" value="AMINO ACID IMPORT ATP-BINDING PROTEIN"/>
    <property type="match status" value="1"/>
</dbReference>
<keyword evidence="7" id="KW-0472">Membrane</keyword>
<keyword evidence="3" id="KW-0813">Transport</keyword>
<evidence type="ECO:0000313" key="10">
    <source>
        <dbReference type="Proteomes" id="UP000005147"/>
    </source>
</evidence>
<organism evidence="9 10">
    <name type="scientific">Falseniella ignava CCUG 37419</name>
    <dbReference type="NCBI Taxonomy" id="883112"/>
    <lineage>
        <taxon>Bacteria</taxon>
        <taxon>Bacillati</taxon>
        <taxon>Bacillota</taxon>
        <taxon>Bacilli</taxon>
        <taxon>Lactobacillales</taxon>
        <taxon>Aerococcaceae</taxon>
        <taxon>Falseniella</taxon>
    </lineage>
</organism>
<keyword evidence="10" id="KW-1185">Reference proteome</keyword>
<dbReference type="PATRIC" id="fig|883112.3.peg.955"/>
<dbReference type="InterPro" id="IPR027417">
    <property type="entry name" value="P-loop_NTPase"/>
</dbReference>
<dbReference type="Pfam" id="PF00005">
    <property type="entry name" value="ABC_tran"/>
    <property type="match status" value="1"/>
</dbReference>
<dbReference type="HOGENOM" id="CLU_000604_1_22_9"/>
<dbReference type="GO" id="GO:0016887">
    <property type="term" value="F:ATP hydrolysis activity"/>
    <property type="evidence" value="ECO:0007669"/>
    <property type="project" value="InterPro"/>
</dbReference>
<evidence type="ECO:0000256" key="5">
    <source>
        <dbReference type="ARBA" id="ARBA00022741"/>
    </source>
</evidence>
<dbReference type="InterPro" id="IPR003593">
    <property type="entry name" value="AAA+_ATPase"/>
</dbReference>
<dbReference type="PROSITE" id="PS00211">
    <property type="entry name" value="ABC_TRANSPORTER_1"/>
    <property type="match status" value="1"/>
</dbReference>
<proteinExistence type="inferred from homology"/>
<dbReference type="GO" id="GO:0005886">
    <property type="term" value="C:plasma membrane"/>
    <property type="evidence" value="ECO:0007669"/>
    <property type="project" value="UniProtKB-SubCell"/>
</dbReference>
<dbReference type="EMBL" id="AGZE01000026">
    <property type="protein sequence ID" value="EKB55771.1"/>
    <property type="molecule type" value="Genomic_DNA"/>
</dbReference>
<dbReference type="InterPro" id="IPR003439">
    <property type="entry name" value="ABC_transporter-like_ATP-bd"/>
</dbReference>
<comment type="caution">
    <text evidence="9">The sequence shown here is derived from an EMBL/GenBank/DDBJ whole genome shotgun (WGS) entry which is preliminary data.</text>
</comment>
<evidence type="ECO:0000256" key="6">
    <source>
        <dbReference type="ARBA" id="ARBA00022840"/>
    </source>
</evidence>
<comment type="similarity">
    <text evidence="2">Belongs to the ABC transporter superfamily.</text>
</comment>
<sequence length="247" mass="27443">MITIQNLSLSYDDEKFILNNINMEIGEKEIVAILGPSGAGKSSLLRSINFLNKPNSGNVIIDGVKVDASNSSKKSILELRKKTAMVFQNYNLFKNMTVLDNLIVSLTEGRGIGKKKANEIALEHLKKVSMSPYVDYYPDELSGGQQQRVGIARAISLSPKVLLLDEPTSALDPQLVNEIKNVIQTLIQSNKSMTILLVTHDIDFAMKLADRILFIDEGHILFDGSKDEFLNVNDVNISKFMNRLKSS</sequence>
<comment type="subcellular location">
    <subcellularLocation>
        <location evidence="1">Cell membrane</location>
        <topology evidence="1">Peripheral membrane protein</topology>
    </subcellularLocation>
</comment>
<evidence type="ECO:0000256" key="1">
    <source>
        <dbReference type="ARBA" id="ARBA00004202"/>
    </source>
</evidence>
<dbReference type="Proteomes" id="UP000005147">
    <property type="component" value="Unassembled WGS sequence"/>
</dbReference>
<reference evidence="9 10" key="1">
    <citation type="submission" date="2012-07" db="EMBL/GenBank/DDBJ databases">
        <title>The Genome Sequence of Facklamia ignava CCUG 37419.</title>
        <authorList>
            <consortium name="The Broad Institute Genome Sequencing Platform"/>
            <person name="Earl A."/>
            <person name="Ward D."/>
            <person name="Feldgarden M."/>
            <person name="Gevers D."/>
            <person name="Huys G."/>
            <person name="Walker B."/>
            <person name="Young S.K."/>
            <person name="Zeng Q."/>
            <person name="Gargeya S."/>
            <person name="Fitzgerald M."/>
            <person name="Haas B."/>
            <person name="Abouelleil A."/>
            <person name="Alvarado L."/>
            <person name="Arachchi H.M."/>
            <person name="Berlin A.M."/>
            <person name="Chapman S.B."/>
            <person name="Goldberg J."/>
            <person name="Griggs A."/>
            <person name="Gujja S."/>
            <person name="Hansen M."/>
            <person name="Howarth C."/>
            <person name="Imamovic A."/>
            <person name="Larimer J."/>
            <person name="McCowen C."/>
            <person name="Montmayeur A."/>
            <person name="Murphy C."/>
            <person name="Neiman D."/>
            <person name="Pearson M."/>
            <person name="Priest M."/>
            <person name="Roberts A."/>
            <person name="Saif S."/>
            <person name="Shea T."/>
            <person name="Sisk P."/>
            <person name="Sykes S."/>
            <person name="Wortman J."/>
            <person name="Nusbaum C."/>
            <person name="Birren B."/>
        </authorList>
    </citation>
    <scope>NUCLEOTIDE SEQUENCE [LARGE SCALE GENOMIC DNA]</scope>
    <source>
        <strain evidence="9 10">CCUG 37419</strain>
    </source>
</reference>
<dbReference type="eggNOG" id="COG1126">
    <property type="taxonomic scope" value="Bacteria"/>
</dbReference>
<dbReference type="STRING" id="883112.HMPREF9707_00958"/>
<dbReference type="InterPro" id="IPR050086">
    <property type="entry name" value="MetN_ABC_transporter-like"/>
</dbReference>
<dbReference type="AlphaFoldDB" id="K1LMC3"/>
<name>K1LMC3_9LACT</name>